<sequence length="690" mass="74376">MSASLIASPSAASVPGGGGAGAALVPGAVHSALLAPSELPSAAPVPRARVIIPADVRIPVPAEAVAGGRVSFHYEQLIYTAALPRLAASGSCLLRLTVAHWREASAAAARRRREEAARQRAQAQAQRKEARVQREVRAAVESLVSAVEGDEREVRGVVQGLVLSLEAEERRRRAAERQEAQRAREVGVVLVREVEAGGDAVEREVARTLDRVVGRVLRLCDPRYAGLDSPEYAHAQLVALYKKKCLVGGWSIRVDVRQTGGSAGETDLYFFDERGKKFRSRLEVARHFGLAAEKRKRRGSAEGDVFPFPAGVQGGGGEALVRRKKKKRRCGECAACAAPNCGAERWLCHMNPDATHAACGVPEQAWGGGRAVRTPMPIRASEANGQARRQPRKRRRPQVSPRLVAAPPPQLPSRVVVPQTLARRPRKQRPRPATRPPTPRPAAKVARAAQAATAAAVPTPRAPLASTATSGANRVAGAGGFVAEDHPAAGCDEAVAAQAASLLRRRFPSCVELIGKLLDCRQPLPQIQCHAAGRVLPAPPHRLLVVREGGRVVAAALLLHVAPRRRQSDDTRFSQTTLFAVDESEERRRIGRLRHSLVAYSKLCCARAQSRRLLIMSSGNRFWRNPRFGLGDISAADPMVGRRFDPWTQPCAYLGFDLGGAAGSSTDADAYLRPCRRSLSEVRVRTAKRA</sequence>
<dbReference type="HOGENOM" id="CLU_371527_0_0_1"/>
<evidence type="ECO:0000259" key="3">
    <source>
        <dbReference type="PROSITE" id="PS50982"/>
    </source>
</evidence>
<dbReference type="RefSeq" id="XP_005757505.1">
    <property type="nucleotide sequence ID" value="XM_005757448.1"/>
</dbReference>
<evidence type="ECO:0000256" key="2">
    <source>
        <dbReference type="SAM" id="MobiDB-lite"/>
    </source>
</evidence>
<protein>
    <recommendedName>
        <fullName evidence="3">MBD domain-containing protein</fullName>
    </recommendedName>
</protein>
<dbReference type="EnsemblProtists" id="EOD05076">
    <property type="protein sequence ID" value="EOD05076"/>
    <property type="gene ID" value="EMIHUDRAFT_460201"/>
</dbReference>
<proteinExistence type="predicted"/>
<feature type="compositionally biased region" description="Basic residues" evidence="2">
    <location>
        <begin position="423"/>
        <end position="432"/>
    </location>
</feature>
<dbReference type="AlphaFoldDB" id="A0A0D3I1E1"/>
<dbReference type="PaxDb" id="2903-EOD05076"/>
<reference evidence="4" key="2">
    <citation type="submission" date="2024-10" db="UniProtKB">
        <authorList>
            <consortium name="EnsemblProtists"/>
        </authorList>
    </citation>
    <scope>IDENTIFICATION</scope>
</reference>
<evidence type="ECO:0000313" key="4">
    <source>
        <dbReference type="EnsemblProtists" id="EOD05076"/>
    </source>
</evidence>
<evidence type="ECO:0000256" key="1">
    <source>
        <dbReference type="SAM" id="Coils"/>
    </source>
</evidence>
<reference evidence="5" key="1">
    <citation type="journal article" date="2013" name="Nature">
        <title>Pan genome of the phytoplankton Emiliania underpins its global distribution.</title>
        <authorList>
            <person name="Read B.A."/>
            <person name="Kegel J."/>
            <person name="Klute M.J."/>
            <person name="Kuo A."/>
            <person name="Lefebvre S.C."/>
            <person name="Maumus F."/>
            <person name="Mayer C."/>
            <person name="Miller J."/>
            <person name="Monier A."/>
            <person name="Salamov A."/>
            <person name="Young J."/>
            <person name="Aguilar M."/>
            <person name="Claverie J.M."/>
            <person name="Frickenhaus S."/>
            <person name="Gonzalez K."/>
            <person name="Herman E.K."/>
            <person name="Lin Y.C."/>
            <person name="Napier J."/>
            <person name="Ogata H."/>
            <person name="Sarno A.F."/>
            <person name="Shmutz J."/>
            <person name="Schroeder D."/>
            <person name="de Vargas C."/>
            <person name="Verret F."/>
            <person name="von Dassow P."/>
            <person name="Valentin K."/>
            <person name="Van de Peer Y."/>
            <person name="Wheeler G."/>
            <person name="Dacks J.B."/>
            <person name="Delwiche C.F."/>
            <person name="Dyhrman S.T."/>
            <person name="Glockner G."/>
            <person name="John U."/>
            <person name="Richards T."/>
            <person name="Worden A.Z."/>
            <person name="Zhang X."/>
            <person name="Grigoriev I.V."/>
            <person name="Allen A.E."/>
            <person name="Bidle K."/>
            <person name="Borodovsky M."/>
            <person name="Bowler C."/>
            <person name="Brownlee C."/>
            <person name="Cock J.M."/>
            <person name="Elias M."/>
            <person name="Gladyshev V.N."/>
            <person name="Groth M."/>
            <person name="Guda C."/>
            <person name="Hadaegh A."/>
            <person name="Iglesias-Rodriguez M.D."/>
            <person name="Jenkins J."/>
            <person name="Jones B.M."/>
            <person name="Lawson T."/>
            <person name="Leese F."/>
            <person name="Lindquist E."/>
            <person name="Lobanov A."/>
            <person name="Lomsadze A."/>
            <person name="Malik S.B."/>
            <person name="Marsh M.E."/>
            <person name="Mackinder L."/>
            <person name="Mock T."/>
            <person name="Mueller-Roeber B."/>
            <person name="Pagarete A."/>
            <person name="Parker M."/>
            <person name="Probert I."/>
            <person name="Quesneville H."/>
            <person name="Raines C."/>
            <person name="Rensing S.A."/>
            <person name="Riano-Pachon D.M."/>
            <person name="Richier S."/>
            <person name="Rokitta S."/>
            <person name="Shiraiwa Y."/>
            <person name="Soanes D.M."/>
            <person name="van der Giezen M."/>
            <person name="Wahlund T.M."/>
            <person name="Williams B."/>
            <person name="Wilson W."/>
            <person name="Wolfe G."/>
            <person name="Wurch L.L."/>
        </authorList>
    </citation>
    <scope>NUCLEOTIDE SEQUENCE</scope>
</reference>
<dbReference type="SUPFAM" id="SSF54171">
    <property type="entry name" value="DNA-binding domain"/>
    <property type="match status" value="1"/>
</dbReference>
<dbReference type="InterPro" id="IPR001739">
    <property type="entry name" value="Methyl_CpG_DNA-bd"/>
</dbReference>
<dbReference type="Gene3D" id="3.30.890.10">
    <property type="entry name" value="Methyl-cpg-binding Protein 2, Chain A"/>
    <property type="match status" value="1"/>
</dbReference>
<dbReference type="GO" id="GO:0003677">
    <property type="term" value="F:DNA binding"/>
    <property type="evidence" value="ECO:0007669"/>
    <property type="project" value="InterPro"/>
</dbReference>
<feature type="coiled-coil region" evidence="1">
    <location>
        <begin position="106"/>
        <end position="185"/>
    </location>
</feature>
<dbReference type="KEGG" id="ehx:EMIHUDRAFT_460201"/>
<keyword evidence="5" id="KW-1185">Reference proteome</keyword>
<organism evidence="4 5">
    <name type="scientific">Emiliania huxleyi (strain CCMP1516)</name>
    <dbReference type="NCBI Taxonomy" id="280463"/>
    <lineage>
        <taxon>Eukaryota</taxon>
        <taxon>Haptista</taxon>
        <taxon>Haptophyta</taxon>
        <taxon>Prymnesiophyceae</taxon>
        <taxon>Isochrysidales</taxon>
        <taxon>Noelaerhabdaceae</taxon>
        <taxon>Emiliania</taxon>
    </lineage>
</organism>
<evidence type="ECO:0000313" key="5">
    <source>
        <dbReference type="Proteomes" id="UP000013827"/>
    </source>
</evidence>
<dbReference type="Proteomes" id="UP000013827">
    <property type="component" value="Unassembled WGS sequence"/>
</dbReference>
<accession>A0A0D3I1E1</accession>
<name>A0A0D3I1E1_EMIH1</name>
<dbReference type="PROSITE" id="PS50982">
    <property type="entry name" value="MBD"/>
    <property type="match status" value="1"/>
</dbReference>
<feature type="compositionally biased region" description="Low complexity" evidence="2">
    <location>
        <begin position="441"/>
        <end position="465"/>
    </location>
</feature>
<feature type="region of interest" description="Disordered" evidence="2">
    <location>
        <begin position="370"/>
        <end position="468"/>
    </location>
</feature>
<dbReference type="InterPro" id="IPR016177">
    <property type="entry name" value="DNA-bd_dom_sf"/>
</dbReference>
<dbReference type="GeneID" id="17251227"/>
<keyword evidence="1" id="KW-0175">Coiled coil</keyword>
<feature type="domain" description="MBD" evidence="3">
    <location>
        <begin position="236"/>
        <end position="313"/>
    </location>
</feature>